<evidence type="ECO:0000313" key="2">
    <source>
        <dbReference type="EMBL" id="CAL1714400.1"/>
    </source>
</evidence>
<feature type="compositionally biased region" description="Low complexity" evidence="1">
    <location>
        <begin position="51"/>
        <end position="60"/>
    </location>
</feature>
<reference evidence="3" key="1">
    <citation type="submission" date="2024-04" db="EMBL/GenBank/DDBJ databases">
        <authorList>
            <person name="Shaw F."/>
            <person name="Minotto A."/>
        </authorList>
    </citation>
    <scope>NUCLEOTIDE SEQUENCE [LARGE SCALE GENOMIC DNA]</scope>
</reference>
<protein>
    <recommendedName>
        <fullName evidence="4">RanBD1 domain-containing protein</fullName>
    </recommendedName>
</protein>
<feature type="region of interest" description="Disordered" evidence="1">
    <location>
        <begin position="262"/>
        <end position="281"/>
    </location>
</feature>
<gene>
    <name evidence="2" type="ORF">GFSPODELE1_LOCUS9753</name>
</gene>
<feature type="compositionally biased region" description="Basic and acidic residues" evidence="1">
    <location>
        <begin position="130"/>
        <end position="140"/>
    </location>
</feature>
<dbReference type="Proteomes" id="UP001497453">
    <property type="component" value="Chromosome 8"/>
</dbReference>
<feature type="region of interest" description="Disordered" evidence="1">
    <location>
        <begin position="40"/>
        <end position="60"/>
    </location>
</feature>
<sequence>MFPLNDFNVVCCALATFSAAVGYQYSKRRSLRKERMRICRQGSQRSRKLRSNSTSSSSSSATLVECDADFSSDCPAPTDITFEPSNLKRKLRDDDFDNPIDADTRSNSPSRSSSPPQKRLRSSLSEVVDDSDHVPMKVEETSPEPFDQPISAAAANATVIHNHDACAPEVTPPSTTQAGDGSMELSKPPIQPSARTVASYKRSTAFAAFAGASSGFGSSGATTQRPVWCADRTTPSVLAGSSTPLELLPSDTHDTLLKSNATQDAPVTESDNISSPSPDHVLTAQSYTKSTQTNLTGEEDEDVIAELKGVKLWVKRGERDFTDGMYGHVKHLCHRETKEERLVFRRESVWKVAMSVGLRPTVRCTSDEDQGFLRLALKETTDEQVAGSDATRQQVAVYVMRRGRVLKPDFVTFADTVAKSSRLLRTPMDVA</sequence>
<evidence type="ECO:0000313" key="3">
    <source>
        <dbReference type="Proteomes" id="UP001497453"/>
    </source>
</evidence>
<dbReference type="Gene3D" id="2.30.29.30">
    <property type="entry name" value="Pleckstrin-homology domain (PH domain)/Phosphotyrosine-binding domain (PTB)"/>
    <property type="match status" value="1"/>
</dbReference>
<dbReference type="EMBL" id="OZ037951">
    <property type="protein sequence ID" value="CAL1714400.1"/>
    <property type="molecule type" value="Genomic_DNA"/>
</dbReference>
<dbReference type="InterPro" id="IPR011993">
    <property type="entry name" value="PH-like_dom_sf"/>
</dbReference>
<feature type="region of interest" description="Disordered" evidence="1">
    <location>
        <begin position="77"/>
        <end position="148"/>
    </location>
</feature>
<keyword evidence="3" id="KW-1185">Reference proteome</keyword>
<accession>A0ABP1E373</accession>
<dbReference type="SUPFAM" id="SSF50729">
    <property type="entry name" value="PH domain-like"/>
    <property type="match status" value="1"/>
</dbReference>
<feature type="compositionally biased region" description="Low complexity" evidence="1">
    <location>
        <begin position="105"/>
        <end position="125"/>
    </location>
</feature>
<evidence type="ECO:0008006" key="4">
    <source>
        <dbReference type="Google" id="ProtNLM"/>
    </source>
</evidence>
<proteinExistence type="predicted"/>
<feature type="region of interest" description="Disordered" evidence="1">
    <location>
        <begin position="170"/>
        <end position="190"/>
    </location>
</feature>
<evidence type="ECO:0000256" key="1">
    <source>
        <dbReference type="SAM" id="MobiDB-lite"/>
    </source>
</evidence>
<organism evidence="2 3">
    <name type="scientific">Somion occarium</name>
    <dbReference type="NCBI Taxonomy" id="3059160"/>
    <lineage>
        <taxon>Eukaryota</taxon>
        <taxon>Fungi</taxon>
        <taxon>Dikarya</taxon>
        <taxon>Basidiomycota</taxon>
        <taxon>Agaricomycotina</taxon>
        <taxon>Agaricomycetes</taxon>
        <taxon>Polyporales</taxon>
        <taxon>Cerrenaceae</taxon>
        <taxon>Somion</taxon>
    </lineage>
</organism>
<name>A0ABP1E373_9APHY</name>